<feature type="domain" description="Protein kinase" evidence="11">
    <location>
        <begin position="17"/>
        <end position="278"/>
    </location>
</feature>
<dbReference type="InterPro" id="IPR000719">
    <property type="entry name" value="Prot_kinase_dom"/>
</dbReference>
<keyword evidence="2" id="KW-0723">Serine/threonine-protein kinase</keyword>
<evidence type="ECO:0000256" key="8">
    <source>
        <dbReference type="ARBA" id="ARBA00048679"/>
    </source>
</evidence>
<evidence type="ECO:0000256" key="5">
    <source>
        <dbReference type="ARBA" id="ARBA00022777"/>
    </source>
</evidence>
<evidence type="ECO:0000259" key="12">
    <source>
        <dbReference type="PROSITE" id="PS51178"/>
    </source>
</evidence>
<evidence type="ECO:0000256" key="7">
    <source>
        <dbReference type="ARBA" id="ARBA00047899"/>
    </source>
</evidence>
<dbReference type="EMBL" id="VFOP01000001">
    <property type="protein sequence ID" value="TQL50642.1"/>
    <property type="molecule type" value="Genomic_DNA"/>
</dbReference>
<dbReference type="Gene3D" id="1.10.510.10">
    <property type="entry name" value="Transferase(Phosphotransferase) domain 1"/>
    <property type="match status" value="1"/>
</dbReference>
<dbReference type="NCBIfam" id="NF033483">
    <property type="entry name" value="PknB_PASTA_kin"/>
    <property type="match status" value="1"/>
</dbReference>
<dbReference type="GO" id="GO:0045717">
    <property type="term" value="P:negative regulation of fatty acid biosynthetic process"/>
    <property type="evidence" value="ECO:0007669"/>
    <property type="project" value="UniProtKB-ARBA"/>
</dbReference>
<feature type="domain" description="PASTA" evidence="12">
    <location>
        <begin position="598"/>
        <end position="661"/>
    </location>
</feature>
<feature type="transmembrane region" description="Helical" evidence="10">
    <location>
        <begin position="368"/>
        <end position="391"/>
    </location>
</feature>
<dbReference type="EC" id="2.7.11.1" evidence="1"/>
<keyword evidence="10" id="KW-0812">Transmembrane</keyword>
<evidence type="ECO:0000256" key="2">
    <source>
        <dbReference type="ARBA" id="ARBA00022527"/>
    </source>
</evidence>
<dbReference type="PROSITE" id="PS00108">
    <property type="entry name" value="PROTEIN_KINASE_ST"/>
    <property type="match status" value="1"/>
</dbReference>
<dbReference type="FunFam" id="1.10.510.10:FF:000021">
    <property type="entry name" value="Serine/threonine protein kinase"/>
    <property type="match status" value="1"/>
</dbReference>
<dbReference type="PANTHER" id="PTHR43289:SF34">
    <property type="entry name" value="SERINE_THREONINE-PROTEIN KINASE YBDM-RELATED"/>
    <property type="match status" value="1"/>
</dbReference>
<feature type="region of interest" description="Disordered" evidence="9">
    <location>
        <begin position="307"/>
        <end position="364"/>
    </location>
</feature>
<feature type="domain" description="PASTA" evidence="12">
    <location>
        <begin position="462"/>
        <end position="529"/>
    </location>
</feature>
<dbReference type="PROSITE" id="PS50011">
    <property type="entry name" value="PROTEIN_KINASE_DOM"/>
    <property type="match status" value="1"/>
</dbReference>
<dbReference type="GO" id="GO:0005524">
    <property type="term" value="F:ATP binding"/>
    <property type="evidence" value="ECO:0007669"/>
    <property type="project" value="UniProtKB-KW"/>
</dbReference>
<name>A0A542YRB4_9MICO</name>
<keyword evidence="6" id="KW-0067">ATP-binding</keyword>
<comment type="catalytic activity">
    <reaction evidence="7">
        <text>L-threonyl-[protein] + ATP = O-phospho-L-threonyl-[protein] + ADP + H(+)</text>
        <dbReference type="Rhea" id="RHEA:46608"/>
        <dbReference type="Rhea" id="RHEA-COMP:11060"/>
        <dbReference type="Rhea" id="RHEA-COMP:11605"/>
        <dbReference type="ChEBI" id="CHEBI:15378"/>
        <dbReference type="ChEBI" id="CHEBI:30013"/>
        <dbReference type="ChEBI" id="CHEBI:30616"/>
        <dbReference type="ChEBI" id="CHEBI:61977"/>
        <dbReference type="ChEBI" id="CHEBI:456216"/>
        <dbReference type="EC" id="2.7.11.1"/>
    </reaction>
</comment>
<dbReference type="PROSITE" id="PS51178">
    <property type="entry name" value="PASTA"/>
    <property type="match status" value="4"/>
</dbReference>
<comment type="caution">
    <text evidence="13">The sequence shown here is derived from an EMBL/GenBank/DDBJ whole genome shotgun (WGS) entry which is preliminary data.</text>
</comment>
<keyword evidence="3" id="KW-0808">Transferase</keyword>
<dbReference type="Proteomes" id="UP000319516">
    <property type="component" value="Unassembled WGS sequence"/>
</dbReference>
<evidence type="ECO:0000256" key="1">
    <source>
        <dbReference type="ARBA" id="ARBA00012513"/>
    </source>
</evidence>
<dbReference type="InterPro" id="IPR008271">
    <property type="entry name" value="Ser/Thr_kinase_AS"/>
</dbReference>
<keyword evidence="5 13" id="KW-0418">Kinase</keyword>
<dbReference type="CDD" id="cd14014">
    <property type="entry name" value="STKc_PknB_like"/>
    <property type="match status" value="1"/>
</dbReference>
<evidence type="ECO:0000256" key="6">
    <source>
        <dbReference type="ARBA" id="ARBA00022840"/>
    </source>
</evidence>
<evidence type="ECO:0000259" key="11">
    <source>
        <dbReference type="PROSITE" id="PS50011"/>
    </source>
</evidence>
<organism evidence="13 14">
    <name type="scientific">Ornithinicoccus hortensis</name>
    <dbReference type="NCBI Taxonomy" id="82346"/>
    <lineage>
        <taxon>Bacteria</taxon>
        <taxon>Bacillati</taxon>
        <taxon>Actinomycetota</taxon>
        <taxon>Actinomycetes</taxon>
        <taxon>Micrococcales</taxon>
        <taxon>Intrasporangiaceae</taxon>
        <taxon>Ornithinicoccus</taxon>
    </lineage>
</organism>
<dbReference type="FunFam" id="3.30.200.20:FF:000035">
    <property type="entry name" value="Serine/threonine protein kinase Stk1"/>
    <property type="match status" value="1"/>
</dbReference>
<feature type="compositionally biased region" description="Pro residues" evidence="9">
    <location>
        <begin position="351"/>
        <end position="360"/>
    </location>
</feature>
<dbReference type="SUPFAM" id="SSF56112">
    <property type="entry name" value="Protein kinase-like (PK-like)"/>
    <property type="match status" value="1"/>
</dbReference>
<dbReference type="RefSeq" id="WP_228393062.1">
    <property type="nucleotide sequence ID" value="NZ_BAAAIK010000002.1"/>
</dbReference>
<dbReference type="Gene3D" id="3.30.200.20">
    <property type="entry name" value="Phosphorylase Kinase, domain 1"/>
    <property type="match status" value="1"/>
</dbReference>
<dbReference type="AlphaFoldDB" id="A0A542YRB4"/>
<gene>
    <name evidence="13" type="ORF">FB467_1755</name>
</gene>
<proteinExistence type="predicted"/>
<keyword evidence="4" id="KW-0547">Nucleotide-binding</keyword>
<comment type="catalytic activity">
    <reaction evidence="8">
        <text>L-seryl-[protein] + ATP = O-phospho-L-seryl-[protein] + ADP + H(+)</text>
        <dbReference type="Rhea" id="RHEA:17989"/>
        <dbReference type="Rhea" id="RHEA-COMP:9863"/>
        <dbReference type="Rhea" id="RHEA-COMP:11604"/>
        <dbReference type="ChEBI" id="CHEBI:15378"/>
        <dbReference type="ChEBI" id="CHEBI:29999"/>
        <dbReference type="ChEBI" id="CHEBI:30616"/>
        <dbReference type="ChEBI" id="CHEBI:83421"/>
        <dbReference type="ChEBI" id="CHEBI:456216"/>
        <dbReference type="EC" id="2.7.11.1"/>
    </reaction>
</comment>
<keyword evidence="10" id="KW-1133">Transmembrane helix</keyword>
<protein>
    <recommendedName>
        <fullName evidence="1">non-specific serine/threonine protein kinase</fullName>
        <ecNumber evidence="1">2.7.11.1</ecNumber>
    </recommendedName>
</protein>
<reference evidence="13 14" key="1">
    <citation type="submission" date="2019-06" db="EMBL/GenBank/DDBJ databases">
        <title>Sequencing the genomes of 1000 actinobacteria strains.</title>
        <authorList>
            <person name="Klenk H.-P."/>
        </authorList>
    </citation>
    <scope>NUCLEOTIDE SEQUENCE [LARGE SCALE GENOMIC DNA]</scope>
    <source>
        <strain evidence="13 14">DSM 12335</strain>
    </source>
</reference>
<keyword evidence="14" id="KW-1185">Reference proteome</keyword>
<sequence>MSTTASSGIDRVVDGRYRVESLLARGGMASVYEATDTRLERRVALKVMHPDLARDHDFVERFRSEARSAARLSHPHVVGVYDQGEDGDLVFLAMELVPGRTLREVISSEAPMSVRDAVNYLDPVLQALSAAHHAGIVHRDVKPENVLIDSHGRVKVADFGLARAITAGTQSRSTGLTWGTAAYLSPEEVERGRADERSDVYAAALLLYELLTGSKAFPGTSPIQVAYQHVHGAVPRASEQVDTVPPEIDALIQWAAAQDPEHRPADAGEFRDELQQVVGGLTAAQVDATPGAPLLPDPDATQAFDATRPIRSDHTTAVPPLGSEGHYARTTGNRSPRKAKARNRPKEKESPAPPPQPRAAPPRRRRRGLAWFLGILLVLLAAGGASAAWYYTEGPGVYSPVPVLEGLTEDEAREALDAQDLDAVTDPAYSETIAEGVVISASHEPGESVRHGTDVTLEVSRGPERYAVPSLVGKTVEEAGPLVEDANLTLGEPTEEYDEQVPEGQILSSTPPGGESVKPGTTVEVVVSAGREPIEVPDVTGDTQVEAQSALTAEGLVAVVEEERVFDDDVPEGSVVSQSPEDGTLFRGDEVTLTISKGPDLVEVPGVIGKQWEDAQAELRDLGFEVKKEEIAGAYFGTVRYQSVDAGEKVKRGTEITLSVL</sequence>
<dbReference type="Pfam" id="PF00069">
    <property type="entry name" value="Pkinase"/>
    <property type="match status" value="1"/>
</dbReference>
<dbReference type="SMART" id="SM00220">
    <property type="entry name" value="S_TKc"/>
    <property type="match status" value="1"/>
</dbReference>
<dbReference type="InterPro" id="IPR011009">
    <property type="entry name" value="Kinase-like_dom_sf"/>
</dbReference>
<evidence type="ECO:0000313" key="14">
    <source>
        <dbReference type="Proteomes" id="UP000319516"/>
    </source>
</evidence>
<feature type="domain" description="PASTA" evidence="12">
    <location>
        <begin position="394"/>
        <end position="461"/>
    </location>
</feature>
<dbReference type="Pfam" id="PF03793">
    <property type="entry name" value="PASTA"/>
    <property type="match status" value="4"/>
</dbReference>
<dbReference type="GO" id="GO:0004674">
    <property type="term" value="F:protein serine/threonine kinase activity"/>
    <property type="evidence" value="ECO:0007669"/>
    <property type="project" value="UniProtKB-KW"/>
</dbReference>
<evidence type="ECO:0000256" key="4">
    <source>
        <dbReference type="ARBA" id="ARBA00022741"/>
    </source>
</evidence>
<accession>A0A542YRB4</accession>
<dbReference type="Gene3D" id="3.30.10.20">
    <property type="match status" value="4"/>
</dbReference>
<feature type="domain" description="PASTA" evidence="12">
    <location>
        <begin position="530"/>
        <end position="597"/>
    </location>
</feature>
<dbReference type="PANTHER" id="PTHR43289">
    <property type="entry name" value="MITOGEN-ACTIVATED PROTEIN KINASE KINASE KINASE 20-RELATED"/>
    <property type="match status" value="1"/>
</dbReference>
<dbReference type="InterPro" id="IPR005543">
    <property type="entry name" value="PASTA_dom"/>
</dbReference>
<evidence type="ECO:0000313" key="13">
    <source>
        <dbReference type="EMBL" id="TQL50642.1"/>
    </source>
</evidence>
<evidence type="ECO:0000256" key="9">
    <source>
        <dbReference type="SAM" id="MobiDB-lite"/>
    </source>
</evidence>
<evidence type="ECO:0000256" key="3">
    <source>
        <dbReference type="ARBA" id="ARBA00022679"/>
    </source>
</evidence>
<dbReference type="CDD" id="cd06577">
    <property type="entry name" value="PASTA_pknB"/>
    <property type="match status" value="4"/>
</dbReference>
<evidence type="ECO:0000256" key="10">
    <source>
        <dbReference type="SAM" id="Phobius"/>
    </source>
</evidence>
<dbReference type="SMART" id="SM00740">
    <property type="entry name" value="PASTA"/>
    <property type="match status" value="4"/>
</dbReference>
<keyword evidence="10" id="KW-0472">Membrane</keyword>